<feature type="binding site" evidence="7">
    <location>
        <position position="163"/>
    </location>
    <ligand>
        <name>substrate</name>
    </ligand>
</feature>
<sequence length="312" mass="34281">MRIIAIETSHDDTSIAILEDGQIIDMWSISQIDIFKEFGGTIPEISSREHVKNISLIQQAILTKYPNLEVDYVAYTKEPGLIGTLQIGKLFASALALCLNVPLLPINHLHGHLLSGSINQEITFPALCLLVSGGHTQLIWATDVDSFKIIGETLDDAVGEAFDKVAVKCNLGFPGGPIIDQISSNYSGKYINFTKPKTDNEFDFSFSGLKAQVLQYINTHNMKNIAIDPIQIAASFQKTAVDYLIEKTTLAIEILKPASIILGGGVSANKELRKRFLELHPKAIIPELKYATDNGAMIAQAAYLQLKRNKND</sequence>
<evidence type="ECO:0000256" key="3">
    <source>
        <dbReference type="ARBA" id="ARBA00022723"/>
    </source>
</evidence>
<dbReference type="InterPro" id="IPR043129">
    <property type="entry name" value="ATPase_NBD"/>
</dbReference>
<gene>
    <name evidence="7" type="primary">tsaD</name>
    <name evidence="9" type="ORF">VO56_02840</name>
</gene>
<evidence type="ECO:0000313" key="9">
    <source>
        <dbReference type="EMBL" id="AKA50158.1"/>
    </source>
</evidence>
<keyword evidence="4 7" id="KW-0408">Iron</keyword>
<name>A0A0D5ZJS3_9BACT</name>
<feature type="binding site" evidence="7">
    <location>
        <position position="108"/>
    </location>
    <ligand>
        <name>Fe cation</name>
        <dbReference type="ChEBI" id="CHEBI:24875"/>
    </ligand>
</feature>
<dbReference type="Pfam" id="PF00814">
    <property type="entry name" value="TsaD"/>
    <property type="match status" value="1"/>
</dbReference>
<comment type="subcellular location">
    <subcellularLocation>
        <location evidence="7">Cytoplasm</location>
    </subcellularLocation>
</comment>
<comment type="catalytic activity">
    <reaction evidence="6 7">
        <text>L-threonylcarbamoyladenylate + adenosine(37) in tRNA = N(6)-L-threonylcarbamoyladenosine(37) in tRNA + AMP + H(+)</text>
        <dbReference type="Rhea" id="RHEA:37059"/>
        <dbReference type="Rhea" id="RHEA-COMP:10162"/>
        <dbReference type="Rhea" id="RHEA-COMP:10163"/>
        <dbReference type="ChEBI" id="CHEBI:15378"/>
        <dbReference type="ChEBI" id="CHEBI:73682"/>
        <dbReference type="ChEBI" id="CHEBI:74411"/>
        <dbReference type="ChEBI" id="CHEBI:74418"/>
        <dbReference type="ChEBI" id="CHEBI:456215"/>
        <dbReference type="EC" id="2.3.1.234"/>
    </reaction>
</comment>
<evidence type="ECO:0000256" key="2">
    <source>
        <dbReference type="ARBA" id="ARBA00022694"/>
    </source>
</evidence>
<evidence type="ECO:0000256" key="1">
    <source>
        <dbReference type="ARBA" id="ARBA00022679"/>
    </source>
</evidence>
<dbReference type="Gene3D" id="3.30.420.40">
    <property type="match status" value="2"/>
</dbReference>
<dbReference type="AlphaFoldDB" id="A0A0D5ZJS3"/>
<dbReference type="SUPFAM" id="SSF53067">
    <property type="entry name" value="Actin-like ATPase domain"/>
    <property type="match status" value="2"/>
</dbReference>
<proteinExistence type="inferred from homology"/>
<evidence type="ECO:0000259" key="8">
    <source>
        <dbReference type="Pfam" id="PF00814"/>
    </source>
</evidence>
<evidence type="ECO:0000256" key="4">
    <source>
        <dbReference type="ARBA" id="ARBA00023004"/>
    </source>
</evidence>
<accession>A0A0D5ZJS3</accession>
<keyword evidence="9" id="KW-0418">Kinase</keyword>
<feature type="binding site" evidence="7">
    <location>
        <position position="269"/>
    </location>
    <ligand>
        <name>substrate</name>
    </ligand>
</feature>
<feature type="binding site" evidence="7">
    <location>
        <position position="293"/>
    </location>
    <ligand>
        <name>Fe cation</name>
        <dbReference type="ChEBI" id="CHEBI:24875"/>
    </ligand>
</feature>
<keyword evidence="7" id="KW-0963">Cytoplasm</keyword>
<dbReference type="Proteomes" id="UP000032722">
    <property type="component" value="Chromosome"/>
</dbReference>
<dbReference type="InterPro" id="IPR017861">
    <property type="entry name" value="KAE1/TsaD"/>
</dbReference>
<keyword evidence="5 7" id="KW-0012">Acyltransferase</keyword>
<dbReference type="PANTHER" id="PTHR11735">
    <property type="entry name" value="TRNA N6-ADENOSINE THREONYLCARBAMOYLTRANSFERASE"/>
    <property type="match status" value="1"/>
</dbReference>
<feature type="domain" description="Gcp-like" evidence="8">
    <location>
        <begin position="23"/>
        <end position="299"/>
    </location>
</feature>
<dbReference type="KEGG" id="mgb:VO56_02840"/>
<evidence type="ECO:0000256" key="5">
    <source>
        <dbReference type="ARBA" id="ARBA00023315"/>
    </source>
</evidence>
<organism evidence="10">
    <name type="scientific">Mycoplasmopsis gallinacea</name>
    <dbReference type="NCBI Taxonomy" id="29556"/>
    <lineage>
        <taxon>Bacteria</taxon>
        <taxon>Bacillati</taxon>
        <taxon>Mycoplasmatota</taxon>
        <taxon>Mycoplasmoidales</taxon>
        <taxon>Metamycoplasmataceae</taxon>
        <taxon>Mycoplasmopsis</taxon>
    </lineage>
</organism>
<dbReference type="HOGENOM" id="CLU_023208_0_1_14"/>
<keyword evidence="1 7" id="KW-0808">Transferase</keyword>
<feature type="binding site" evidence="7">
    <location>
        <begin position="130"/>
        <end position="134"/>
    </location>
    <ligand>
        <name>substrate</name>
    </ligand>
</feature>
<dbReference type="GO" id="GO:0016301">
    <property type="term" value="F:kinase activity"/>
    <property type="evidence" value="ECO:0007669"/>
    <property type="project" value="UniProtKB-KW"/>
</dbReference>
<dbReference type="PRINTS" id="PR00789">
    <property type="entry name" value="OSIALOPTASE"/>
</dbReference>
<dbReference type="NCBIfam" id="TIGR00329">
    <property type="entry name" value="gcp_kae1"/>
    <property type="match status" value="1"/>
</dbReference>
<dbReference type="HAMAP" id="MF_01445">
    <property type="entry name" value="TsaD"/>
    <property type="match status" value="1"/>
</dbReference>
<evidence type="ECO:0000313" key="10">
    <source>
        <dbReference type="Proteomes" id="UP000032722"/>
    </source>
</evidence>
<dbReference type="PATRIC" id="fig|29556.3.peg.562"/>
<evidence type="ECO:0000256" key="6">
    <source>
        <dbReference type="ARBA" id="ARBA00048117"/>
    </source>
</evidence>
<dbReference type="NCBIfam" id="TIGR03723">
    <property type="entry name" value="T6A_TsaD_YgjD"/>
    <property type="match status" value="1"/>
</dbReference>
<keyword evidence="3 7" id="KW-0479">Metal-binding</keyword>
<evidence type="ECO:0000256" key="7">
    <source>
        <dbReference type="HAMAP-Rule" id="MF_01445"/>
    </source>
</evidence>
<dbReference type="EMBL" id="CP011021">
    <property type="protein sequence ID" value="AKA50158.1"/>
    <property type="molecule type" value="Genomic_DNA"/>
</dbReference>
<dbReference type="GO" id="GO:0005737">
    <property type="term" value="C:cytoplasm"/>
    <property type="evidence" value="ECO:0007669"/>
    <property type="project" value="UniProtKB-SubCell"/>
</dbReference>
<dbReference type="GO" id="GO:0061711">
    <property type="term" value="F:tRNA N(6)-L-threonylcarbamoyladenine synthase activity"/>
    <property type="evidence" value="ECO:0007669"/>
    <property type="project" value="UniProtKB-EC"/>
</dbReference>
<dbReference type="GO" id="GO:0002949">
    <property type="term" value="P:tRNA threonylcarbamoyladenosine modification"/>
    <property type="evidence" value="ECO:0007669"/>
    <property type="project" value="UniProtKB-UniRule"/>
</dbReference>
<dbReference type="InterPro" id="IPR000905">
    <property type="entry name" value="Gcp-like_dom"/>
</dbReference>
<dbReference type="PANTHER" id="PTHR11735:SF6">
    <property type="entry name" value="TRNA N6-ADENOSINE THREONYLCARBAMOYLTRANSFERASE, MITOCHONDRIAL"/>
    <property type="match status" value="1"/>
</dbReference>
<dbReference type="GO" id="GO:0005506">
    <property type="term" value="F:iron ion binding"/>
    <property type="evidence" value="ECO:0007669"/>
    <property type="project" value="UniProtKB-UniRule"/>
</dbReference>
<comment type="similarity">
    <text evidence="7">Belongs to the KAE1 / TsaD family.</text>
</comment>
<feature type="binding site" evidence="7">
    <location>
        <position position="176"/>
    </location>
    <ligand>
        <name>substrate</name>
    </ligand>
</feature>
<feature type="binding site" evidence="7">
    <location>
        <position position="180"/>
    </location>
    <ligand>
        <name>substrate</name>
    </ligand>
</feature>
<dbReference type="EC" id="2.3.1.234" evidence="7"/>
<comment type="function">
    <text evidence="7">Required for the formation of a threonylcarbamoyl group on adenosine at position 37 (t(6)A37) in tRNAs that read codons beginning with adenine. Is involved in the transfer of the threonylcarbamoyl moiety of threonylcarbamoyl-AMP (TC-AMP) to the N6 group of A37, together with TsaE and TsaB. TsaD likely plays a direct catalytic role in this reaction.</text>
</comment>
<feature type="binding site" evidence="7">
    <location>
        <position position="112"/>
    </location>
    <ligand>
        <name>Fe cation</name>
        <dbReference type="ChEBI" id="CHEBI:24875"/>
    </ligand>
</feature>
<comment type="cofactor">
    <cofactor evidence="7">
        <name>Fe(2+)</name>
        <dbReference type="ChEBI" id="CHEBI:29033"/>
    </cofactor>
    <text evidence="7">Binds 1 Fe(2+) ion per subunit.</text>
</comment>
<reference evidence="9 10" key="1">
    <citation type="journal article" date="2015" name="Genome Announc.">
        <title>Complete Genome Sequence of Mycoplasma meleagridis, a Possible Emerging Pathogen in Chickens.</title>
        <authorList>
            <person name="Abolnik C."/>
        </authorList>
    </citation>
    <scope>NUCLEOTIDE SEQUENCE [LARGE SCALE GENOMIC DNA]</scope>
    <source>
        <strain evidence="9 10">B2096 8B</strain>
    </source>
</reference>
<keyword evidence="2 7" id="KW-0819">tRNA processing</keyword>
<protein>
    <recommendedName>
        <fullName evidence="7">tRNA N6-adenosine threonylcarbamoyltransferase</fullName>
        <ecNumber evidence="7">2.3.1.234</ecNumber>
    </recommendedName>
    <alternativeName>
        <fullName evidence="7">N6-L-threonylcarbamoyladenine synthase</fullName>
        <shortName evidence="7">t(6)A synthase</shortName>
    </alternativeName>
    <alternativeName>
        <fullName evidence="7">t(6)A37 threonylcarbamoyladenosine biosynthesis protein TsaD</fullName>
    </alternativeName>
    <alternativeName>
        <fullName evidence="7">tRNA threonylcarbamoyladenosine biosynthesis protein TsaD</fullName>
    </alternativeName>
</protein>
<dbReference type="InterPro" id="IPR022450">
    <property type="entry name" value="TsaD"/>
</dbReference>